<dbReference type="PANTHER" id="PTHR43283:SF7">
    <property type="entry name" value="BETA-LACTAMASE-RELATED DOMAIN-CONTAINING PROTEIN"/>
    <property type="match status" value="1"/>
</dbReference>
<organism evidence="3 4">
    <name type="scientific">Azospirillum brasilense</name>
    <dbReference type="NCBI Taxonomy" id="192"/>
    <lineage>
        <taxon>Bacteria</taxon>
        <taxon>Pseudomonadati</taxon>
        <taxon>Pseudomonadota</taxon>
        <taxon>Alphaproteobacteria</taxon>
        <taxon>Rhodospirillales</taxon>
        <taxon>Azospirillaceae</taxon>
        <taxon>Azospirillum</taxon>
    </lineage>
</organism>
<dbReference type="InterPro" id="IPR012338">
    <property type="entry name" value="Beta-lactam/transpept-like"/>
</dbReference>
<dbReference type="InterPro" id="IPR050789">
    <property type="entry name" value="Diverse_Enzym_Activities"/>
</dbReference>
<keyword evidence="1" id="KW-0732">Signal</keyword>
<evidence type="ECO:0000313" key="4">
    <source>
        <dbReference type="Proteomes" id="UP000316083"/>
    </source>
</evidence>
<reference evidence="3 4" key="1">
    <citation type="submission" date="2019-06" db="EMBL/GenBank/DDBJ databases">
        <title>Genomic Encyclopedia of Type Strains, Phase IV (KMG-V): Genome sequencing to study the core and pangenomes of soil and plant-associated prokaryotes.</title>
        <authorList>
            <person name="Whitman W."/>
        </authorList>
    </citation>
    <scope>NUCLEOTIDE SEQUENCE [LARGE SCALE GENOMIC DNA]</scope>
    <source>
        <strain evidence="3 4">BR 11796</strain>
    </source>
</reference>
<dbReference type="Gene3D" id="3.40.710.10">
    <property type="entry name" value="DD-peptidase/beta-lactamase superfamily"/>
    <property type="match status" value="1"/>
</dbReference>
<protein>
    <submittedName>
        <fullName evidence="3">CubicO group peptidase (Beta-lactamase class C family)</fullName>
    </submittedName>
</protein>
<name>A0A560BIJ6_AZOBR</name>
<proteinExistence type="predicted"/>
<comment type="caution">
    <text evidence="3">The sequence shown here is derived from an EMBL/GenBank/DDBJ whole genome shotgun (WGS) entry which is preliminary data.</text>
</comment>
<feature type="domain" description="Beta-lactamase-related" evidence="2">
    <location>
        <begin position="63"/>
        <end position="326"/>
    </location>
</feature>
<dbReference type="Proteomes" id="UP000316083">
    <property type="component" value="Unassembled WGS sequence"/>
</dbReference>
<dbReference type="PROSITE" id="PS51257">
    <property type="entry name" value="PROKAR_LIPOPROTEIN"/>
    <property type="match status" value="1"/>
</dbReference>
<dbReference type="RefSeq" id="WP_145673131.1">
    <property type="nucleotide sequence ID" value="NZ_VITF01000002.1"/>
</dbReference>
<dbReference type="EMBL" id="VITF01000002">
    <property type="protein sequence ID" value="TWA72444.1"/>
    <property type="molecule type" value="Genomic_DNA"/>
</dbReference>
<dbReference type="PANTHER" id="PTHR43283">
    <property type="entry name" value="BETA-LACTAMASE-RELATED"/>
    <property type="match status" value="1"/>
</dbReference>
<evidence type="ECO:0000256" key="1">
    <source>
        <dbReference type="SAM" id="SignalP"/>
    </source>
</evidence>
<dbReference type="PROSITE" id="PS51318">
    <property type="entry name" value="TAT"/>
    <property type="match status" value="1"/>
</dbReference>
<dbReference type="Pfam" id="PF00144">
    <property type="entry name" value="Beta-lactamase"/>
    <property type="match status" value="1"/>
</dbReference>
<sequence>MTRNPPFRLGRRTVLAATAAIAAASLGCVPTRPLHAAQPGAAFDPVLLDRAIKRAAGLDQIHALVIGRNGAVVSAEAFRGPAVNRAVNVKSVSKTIAASLVGIAIDRGVLRSVDVPLAEAAPGLVPAAVDPRVRRITIADLLTMQAGLEPTSGQSYGRWINSRNWVVDALRRPFVTEPGARMLYSTGSYHLLGAALSSASGRSLLDLAREWLGEPLGIDVPSWTRDPQGFYLGGNNMALSPLDLFRFGELWRQGGLWNGQQVISAAWVRDSWVPRTSSPFSGDDYGYGWFLATAKGHRIAYARGYGGQMLYLVPSLGLTVVVTSDPGRPARSDGHVGLLNALLTDAIIPAAEMA</sequence>
<dbReference type="InterPro" id="IPR001466">
    <property type="entry name" value="Beta-lactam-related"/>
</dbReference>
<dbReference type="InterPro" id="IPR006311">
    <property type="entry name" value="TAT_signal"/>
</dbReference>
<feature type="signal peptide" evidence="1">
    <location>
        <begin position="1"/>
        <end position="36"/>
    </location>
</feature>
<accession>A0A560BIJ6</accession>
<feature type="chain" id="PRO_5021989655" evidence="1">
    <location>
        <begin position="37"/>
        <end position="354"/>
    </location>
</feature>
<dbReference type="AlphaFoldDB" id="A0A560BIJ6"/>
<gene>
    <name evidence="3" type="ORF">FBZ82_10241</name>
</gene>
<evidence type="ECO:0000259" key="2">
    <source>
        <dbReference type="Pfam" id="PF00144"/>
    </source>
</evidence>
<evidence type="ECO:0000313" key="3">
    <source>
        <dbReference type="EMBL" id="TWA72444.1"/>
    </source>
</evidence>
<dbReference type="SUPFAM" id="SSF56601">
    <property type="entry name" value="beta-lactamase/transpeptidase-like"/>
    <property type="match status" value="1"/>
</dbReference>